<dbReference type="EMBL" id="LXQA010144443">
    <property type="protein sequence ID" value="MCI24942.1"/>
    <property type="molecule type" value="Genomic_DNA"/>
</dbReference>
<organism evidence="2 3">
    <name type="scientific">Trifolium medium</name>
    <dbReference type="NCBI Taxonomy" id="97028"/>
    <lineage>
        <taxon>Eukaryota</taxon>
        <taxon>Viridiplantae</taxon>
        <taxon>Streptophyta</taxon>
        <taxon>Embryophyta</taxon>
        <taxon>Tracheophyta</taxon>
        <taxon>Spermatophyta</taxon>
        <taxon>Magnoliopsida</taxon>
        <taxon>eudicotyledons</taxon>
        <taxon>Gunneridae</taxon>
        <taxon>Pentapetalae</taxon>
        <taxon>rosids</taxon>
        <taxon>fabids</taxon>
        <taxon>Fabales</taxon>
        <taxon>Fabaceae</taxon>
        <taxon>Papilionoideae</taxon>
        <taxon>50 kb inversion clade</taxon>
        <taxon>NPAAA clade</taxon>
        <taxon>Hologalegina</taxon>
        <taxon>IRL clade</taxon>
        <taxon>Trifolieae</taxon>
        <taxon>Trifolium</taxon>
    </lineage>
</organism>
<protein>
    <submittedName>
        <fullName evidence="2">Uncharacterized protein</fullName>
    </submittedName>
</protein>
<keyword evidence="3" id="KW-1185">Reference proteome</keyword>
<sequence length="59" mass="6640">ETRKCVCYVFFLLMQHKYCLSFPSVYAAAVSIPTAEFFLPFAPYTASLSHCLAAVLQIM</sequence>
<name>A0A392QM61_9FABA</name>
<feature type="chain" id="PRO_5017222790" evidence="1">
    <location>
        <begin position="22"/>
        <end position="59"/>
    </location>
</feature>
<proteinExistence type="predicted"/>
<evidence type="ECO:0000313" key="3">
    <source>
        <dbReference type="Proteomes" id="UP000265520"/>
    </source>
</evidence>
<comment type="caution">
    <text evidence="2">The sequence shown here is derived from an EMBL/GenBank/DDBJ whole genome shotgun (WGS) entry which is preliminary data.</text>
</comment>
<evidence type="ECO:0000256" key="1">
    <source>
        <dbReference type="SAM" id="SignalP"/>
    </source>
</evidence>
<reference evidence="2 3" key="1">
    <citation type="journal article" date="2018" name="Front. Plant Sci.">
        <title>Red Clover (Trifolium pratense) and Zigzag Clover (T. medium) - A Picture of Genomic Similarities and Differences.</title>
        <authorList>
            <person name="Dluhosova J."/>
            <person name="Istvanek J."/>
            <person name="Nedelnik J."/>
            <person name="Repkova J."/>
        </authorList>
    </citation>
    <scope>NUCLEOTIDE SEQUENCE [LARGE SCALE GENOMIC DNA]</scope>
    <source>
        <strain evidence="3">cv. 10/8</strain>
        <tissue evidence="2">Leaf</tissue>
    </source>
</reference>
<dbReference type="Proteomes" id="UP000265520">
    <property type="component" value="Unassembled WGS sequence"/>
</dbReference>
<keyword evidence="1" id="KW-0732">Signal</keyword>
<feature type="non-terminal residue" evidence="2">
    <location>
        <position position="1"/>
    </location>
</feature>
<dbReference type="AlphaFoldDB" id="A0A392QM61"/>
<feature type="signal peptide" evidence="1">
    <location>
        <begin position="1"/>
        <end position="21"/>
    </location>
</feature>
<accession>A0A392QM61</accession>
<evidence type="ECO:0000313" key="2">
    <source>
        <dbReference type="EMBL" id="MCI24942.1"/>
    </source>
</evidence>